<dbReference type="AlphaFoldDB" id="A0A0W0U3H4"/>
<evidence type="ECO:0000259" key="3">
    <source>
        <dbReference type="PROSITE" id="PS50110"/>
    </source>
</evidence>
<dbReference type="GO" id="GO:0004673">
    <property type="term" value="F:protein histidine kinase activity"/>
    <property type="evidence" value="ECO:0007669"/>
    <property type="project" value="UniProtKB-EC"/>
</dbReference>
<dbReference type="SUPFAM" id="SSF52172">
    <property type="entry name" value="CheY-like"/>
    <property type="match status" value="1"/>
</dbReference>
<accession>A0A0W0U3H4</accession>
<gene>
    <name evidence="5" type="primary">luxO</name>
    <name evidence="4" type="ORF">Lfee_0870</name>
    <name evidence="5" type="ORF">NCTC12022_00603</name>
</gene>
<evidence type="ECO:0000313" key="5">
    <source>
        <dbReference type="EMBL" id="SPX59892.1"/>
    </source>
</evidence>
<dbReference type="InterPro" id="IPR001789">
    <property type="entry name" value="Sig_transdc_resp-reg_receiver"/>
</dbReference>
<proteinExistence type="predicted"/>
<dbReference type="InterPro" id="IPR011006">
    <property type="entry name" value="CheY-like_superfamily"/>
</dbReference>
<name>A0A0W0U3H4_9GAMM</name>
<dbReference type="EMBL" id="LNYB01000026">
    <property type="protein sequence ID" value="KTD02025.1"/>
    <property type="molecule type" value="Genomic_DNA"/>
</dbReference>
<organism evidence="4 6">
    <name type="scientific">Legionella feeleii</name>
    <dbReference type="NCBI Taxonomy" id="453"/>
    <lineage>
        <taxon>Bacteria</taxon>
        <taxon>Pseudomonadati</taxon>
        <taxon>Pseudomonadota</taxon>
        <taxon>Gammaproteobacteria</taxon>
        <taxon>Legionellales</taxon>
        <taxon>Legionellaceae</taxon>
        <taxon>Legionella</taxon>
    </lineage>
</organism>
<reference evidence="5 7" key="2">
    <citation type="submission" date="2018-06" db="EMBL/GenBank/DDBJ databases">
        <authorList>
            <consortium name="Pathogen Informatics"/>
            <person name="Doyle S."/>
        </authorList>
    </citation>
    <scope>NUCLEOTIDE SEQUENCE [LARGE SCALE GENOMIC DNA]</scope>
    <source>
        <strain evidence="5 7">NCTC12022</strain>
    </source>
</reference>
<feature type="domain" description="Response regulatory" evidence="3">
    <location>
        <begin position="3"/>
        <end position="118"/>
    </location>
</feature>
<dbReference type="SMART" id="SM00448">
    <property type="entry name" value="REC"/>
    <property type="match status" value="1"/>
</dbReference>
<keyword evidence="4" id="KW-0418">Kinase</keyword>
<dbReference type="GO" id="GO:0000160">
    <property type="term" value="P:phosphorelay signal transduction system"/>
    <property type="evidence" value="ECO:0007669"/>
    <property type="project" value="InterPro"/>
</dbReference>
<dbReference type="EC" id="2.7.13.3" evidence="4"/>
<reference evidence="4 6" key="1">
    <citation type="submission" date="2015-11" db="EMBL/GenBank/DDBJ databases">
        <title>Genomic analysis of 38 Legionella species identifies large and diverse effector repertoires.</title>
        <authorList>
            <person name="Burstein D."/>
            <person name="Amaro F."/>
            <person name="Zusman T."/>
            <person name="Lifshitz Z."/>
            <person name="Cohen O."/>
            <person name="Gilbert J.A."/>
            <person name="Pupko T."/>
            <person name="Shuman H.A."/>
            <person name="Segal G."/>
        </authorList>
    </citation>
    <scope>NUCLEOTIDE SEQUENCE [LARGE SCALE GENOMIC DNA]</scope>
    <source>
        <strain evidence="4 6">WO-44C</strain>
    </source>
</reference>
<dbReference type="PROSITE" id="PS50110">
    <property type="entry name" value="RESPONSE_REGULATORY"/>
    <property type="match status" value="1"/>
</dbReference>
<sequence>MTQLLIIEDNFICQQIYRSLLSDDYQLTLAETAQQALETLTNQFFNCILLDLGLPDQRGEEILPLIRANPLHKDTTIIVISAHVDESLGQQCLALGANHIYIKPILPTMLRQVVENAMVH</sequence>
<dbReference type="Proteomes" id="UP000054698">
    <property type="component" value="Unassembled WGS sequence"/>
</dbReference>
<dbReference type="OrthoDB" id="9802186at2"/>
<dbReference type="PANTHER" id="PTHR44591">
    <property type="entry name" value="STRESS RESPONSE REGULATOR PROTEIN 1"/>
    <property type="match status" value="1"/>
</dbReference>
<evidence type="ECO:0000256" key="1">
    <source>
        <dbReference type="ARBA" id="ARBA00022553"/>
    </source>
</evidence>
<dbReference type="CDD" id="cd17546">
    <property type="entry name" value="REC_hyHK_CKI1_RcsC-like"/>
    <property type="match status" value="1"/>
</dbReference>
<dbReference type="PANTHER" id="PTHR44591:SF3">
    <property type="entry name" value="RESPONSE REGULATORY DOMAIN-CONTAINING PROTEIN"/>
    <property type="match status" value="1"/>
</dbReference>
<dbReference type="Gene3D" id="3.40.50.2300">
    <property type="match status" value="1"/>
</dbReference>
<dbReference type="InterPro" id="IPR050595">
    <property type="entry name" value="Bact_response_regulator"/>
</dbReference>
<dbReference type="Pfam" id="PF00072">
    <property type="entry name" value="Response_reg"/>
    <property type="match status" value="1"/>
</dbReference>
<dbReference type="Proteomes" id="UP000251942">
    <property type="component" value="Unassembled WGS sequence"/>
</dbReference>
<feature type="modified residue" description="4-aspartylphosphate" evidence="2">
    <location>
        <position position="51"/>
    </location>
</feature>
<dbReference type="RefSeq" id="WP_058444260.1">
    <property type="nucleotide sequence ID" value="NZ_CAAAHT010000038.1"/>
</dbReference>
<evidence type="ECO:0000313" key="6">
    <source>
        <dbReference type="Proteomes" id="UP000054698"/>
    </source>
</evidence>
<protein>
    <submittedName>
        <fullName evidence="4">Sensory histidine-kinase / response regulator</fullName>
        <ecNumber evidence="4">2.7.13.3</ecNumber>
    </submittedName>
</protein>
<keyword evidence="1 2" id="KW-0597">Phosphoprotein</keyword>
<dbReference type="EMBL" id="UASS01000004">
    <property type="protein sequence ID" value="SPX59892.1"/>
    <property type="molecule type" value="Genomic_DNA"/>
</dbReference>
<dbReference type="STRING" id="453.Lfee_0870"/>
<evidence type="ECO:0000313" key="4">
    <source>
        <dbReference type="EMBL" id="KTD02025.1"/>
    </source>
</evidence>
<keyword evidence="4" id="KW-0808">Transferase</keyword>
<dbReference type="PATRIC" id="fig|453.4.peg.940"/>
<evidence type="ECO:0000256" key="2">
    <source>
        <dbReference type="PROSITE-ProRule" id="PRU00169"/>
    </source>
</evidence>
<keyword evidence="6" id="KW-1185">Reference proteome</keyword>
<evidence type="ECO:0000313" key="7">
    <source>
        <dbReference type="Proteomes" id="UP000251942"/>
    </source>
</evidence>